<evidence type="ECO:0000313" key="9">
    <source>
        <dbReference type="EMBL" id="ROR26405.1"/>
    </source>
</evidence>
<evidence type="ECO:0000256" key="4">
    <source>
        <dbReference type="ARBA" id="ARBA00022692"/>
    </source>
</evidence>
<dbReference type="InterPro" id="IPR017850">
    <property type="entry name" value="Alkaline_phosphatase_core_sf"/>
</dbReference>
<dbReference type="Proteomes" id="UP000273083">
    <property type="component" value="Unassembled WGS sequence"/>
</dbReference>
<evidence type="ECO:0000256" key="5">
    <source>
        <dbReference type="ARBA" id="ARBA00022989"/>
    </source>
</evidence>
<sequence>MIQKKTSEIFKKIIFCQLTINILIAFMINFIMEICGRKTFSASILYMTDHTKVFLYNMTLIFLSLCFVFLVKRRTFAIVVISTFWLAIGITNGIMLGYRVTPFTVVDFTLIGSAFTIMGKYLSLSQQILLYISVIIVLSLFVFVFIVAPKHKEKIKLRRNLVMVILCVVGFYFLTKSALASGMLSRYFGNIALAYKQYGVPYCFTVTFVDRGINMPPDYSNYAVQKAATKKLKDAKAPLAIKEGTKTRTPNIIYVQLESFFDPDLVKGISLSEDPIPNFRKLKEEYTSGYLSVPVVGAGTCNTEFEVITGMNMDFFGPGEYPYKSIMKETTCESVAYDLKDLGYKAHAIHNNNGNFYGRNKVFSRLGFESFTSIEYMKNVTMNPIGWAKDDVLTEEITKILDKTEEKDLIYTISVQGHGNYPDTIVDENQTITVSGIDNEGEKHAFEYYVNQIHEMDQFIADLVNQLSNYKEDTVLVLYGDHLPSLGIDQKDLESKSIYKTEYIIWNNFDLPKEDRNLQAYQLSASIFSKLGIDNGTLIKYHQRNMGSKKYNKNLKILQYDMLYGKRYVYGQTNPFERTDIKMGIDDIVITLVEQDGENVKVHGKNFTTYSSIYVDGKLVESEFVDNSTIQVPEYTLEDNAKVTVSQLGNRQSVLSTSGQYVYFVSR</sequence>
<feature type="transmembrane region" description="Helical" evidence="7">
    <location>
        <begin position="53"/>
        <end position="70"/>
    </location>
</feature>
<gene>
    <name evidence="9" type="ORF">EDD66_108127</name>
</gene>
<name>A0A3N1XI96_9FIRM</name>
<feature type="transmembrane region" description="Helical" evidence="7">
    <location>
        <begin position="128"/>
        <end position="148"/>
    </location>
</feature>
<feature type="transmembrane region" description="Helical" evidence="7">
    <location>
        <begin position="76"/>
        <end position="98"/>
    </location>
</feature>
<dbReference type="GO" id="GO:0005886">
    <property type="term" value="C:plasma membrane"/>
    <property type="evidence" value="ECO:0007669"/>
    <property type="project" value="UniProtKB-SubCell"/>
</dbReference>
<dbReference type="GO" id="GO:0016740">
    <property type="term" value="F:transferase activity"/>
    <property type="evidence" value="ECO:0007669"/>
    <property type="project" value="UniProtKB-KW"/>
</dbReference>
<dbReference type="InterPro" id="IPR000917">
    <property type="entry name" value="Sulfatase_N"/>
</dbReference>
<evidence type="ECO:0000259" key="8">
    <source>
        <dbReference type="Pfam" id="PF00884"/>
    </source>
</evidence>
<dbReference type="PANTHER" id="PTHR47371">
    <property type="entry name" value="LIPOTEICHOIC ACID SYNTHASE"/>
    <property type="match status" value="1"/>
</dbReference>
<keyword evidence="5 7" id="KW-1133">Transmembrane helix</keyword>
<evidence type="ECO:0000256" key="3">
    <source>
        <dbReference type="ARBA" id="ARBA00022475"/>
    </source>
</evidence>
<feature type="transmembrane region" description="Helical" evidence="7">
    <location>
        <begin position="12"/>
        <end position="32"/>
    </location>
</feature>
<reference evidence="9 10" key="1">
    <citation type="submission" date="2018-11" db="EMBL/GenBank/DDBJ databases">
        <title>Genomic Encyclopedia of Type Strains, Phase IV (KMG-IV): sequencing the most valuable type-strain genomes for metagenomic binning, comparative biology and taxonomic classification.</title>
        <authorList>
            <person name="Goeker M."/>
        </authorList>
    </citation>
    <scope>NUCLEOTIDE SEQUENCE [LARGE SCALE GENOMIC DNA]</scope>
    <source>
        <strain evidence="9 10">DSM 26537</strain>
    </source>
</reference>
<evidence type="ECO:0000313" key="10">
    <source>
        <dbReference type="Proteomes" id="UP000273083"/>
    </source>
</evidence>
<dbReference type="Pfam" id="PF00884">
    <property type="entry name" value="Sulfatase"/>
    <property type="match status" value="1"/>
</dbReference>
<dbReference type="EMBL" id="RJVG01000008">
    <property type="protein sequence ID" value="ROR26405.1"/>
    <property type="molecule type" value="Genomic_DNA"/>
</dbReference>
<keyword evidence="10" id="KW-1185">Reference proteome</keyword>
<dbReference type="OrthoDB" id="243547at2"/>
<proteinExistence type="predicted"/>
<keyword evidence="3" id="KW-1003">Cell membrane</keyword>
<evidence type="ECO:0000256" key="1">
    <source>
        <dbReference type="ARBA" id="ARBA00004651"/>
    </source>
</evidence>
<dbReference type="Gene3D" id="2.60.40.10">
    <property type="entry name" value="Immunoglobulins"/>
    <property type="match status" value="1"/>
</dbReference>
<keyword evidence="6 7" id="KW-0472">Membrane</keyword>
<evidence type="ECO:0000256" key="6">
    <source>
        <dbReference type="ARBA" id="ARBA00023136"/>
    </source>
</evidence>
<keyword evidence="9" id="KW-0808">Transferase</keyword>
<comment type="pathway">
    <text evidence="2">Cell wall biogenesis; lipoteichoic acid biosynthesis.</text>
</comment>
<dbReference type="InterPro" id="IPR013783">
    <property type="entry name" value="Ig-like_fold"/>
</dbReference>
<dbReference type="SUPFAM" id="SSF53649">
    <property type="entry name" value="Alkaline phosphatase-like"/>
    <property type="match status" value="1"/>
</dbReference>
<organism evidence="9 10">
    <name type="scientific">Mobilisporobacter senegalensis</name>
    <dbReference type="NCBI Taxonomy" id="1329262"/>
    <lineage>
        <taxon>Bacteria</taxon>
        <taxon>Bacillati</taxon>
        <taxon>Bacillota</taxon>
        <taxon>Clostridia</taxon>
        <taxon>Lachnospirales</taxon>
        <taxon>Lachnospiraceae</taxon>
        <taxon>Mobilisporobacter</taxon>
    </lineage>
</organism>
<dbReference type="PANTHER" id="PTHR47371:SF3">
    <property type="entry name" value="PHOSPHOGLYCEROL TRANSFERASE I"/>
    <property type="match status" value="1"/>
</dbReference>
<keyword evidence="4 7" id="KW-0812">Transmembrane</keyword>
<feature type="transmembrane region" description="Helical" evidence="7">
    <location>
        <begin position="160"/>
        <end position="179"/>
    </location>
</feature>
<comment type="caution">
    <text evidence="9">The sequence shown here is derived from an EMBL/GenBank/DDBJ whole genome shotgun (WGS) entry which is preliminary data.</text>
</comment>
<comment type="subcellular location">
    <subcellularLocation>
        <location evidence="1">Cell membrane</location>
        <topology evidence="1">Multi-pass membrane protein</topology>
    </subcellularLocation>
</comment>
<dbReference type="RefSeq" id="WP_123610112.1">
    <property type="nucleotide sequence ID" value="NZ_RJVG01000008.1"/>
</dbReference>
<dbReference type="InterPro" id="IPR050448">
    <property type="entry name" value="OpgB/LTA_synthase_biosynth"/>
</dbReference>
<dbReference type="AlphaFoldDB" id="A0A3N1XI96"/>
<evidence type="ECO:0000256" key="2">
    <source>
        <dbReference type="ARBA" id="ARBA00004936"/>
    </source>
</evidence>
<dbReference type="Gene3D" id="3.40.720.10">
    <property type="entry name" value="Alkaline Phosphatase, subunit A"/>
    <property type="match status" value="1"/>
</dbReference>
<accession>A0A3N1XI96</accession>
<evidence type="ECO:0000256" key="7">
    <source>
        <dbReference type="SAM" id="Phobius"/>
    </source>
</evidence>
<dbReference type="CDD" id="cd16015">
    <property type="entry name" value="LTA_synthase"/>
    <property type="match status" value="1"/>
</dbReference>
<feature type="domain" description="Sulfatase N-terminal" evidence="8">
    <location>
        <begin position="250"/>
        <end position="516"/>
    </location>
</feature>
<protein>
    <submittedName>
        <fullName evidence="9">Phosphoglycerol transferase MdoB-like AlkP superfamily enzyme</fullName>
    </submittedName>
</protein>